<proteinExistence type="predicted"/>
<reference evidence="2" key="1">
    <citation type="journal article" date="2019" name="Int. J. Syst. Evol. Microbiol.">
        <title>The Global Catalogue of Microorganisms (GCM) 10K type strain sequencing project: providing services to taxonomists for standard genome sequencing and annotation.</title>
        <authorList>
            <consortium name="The Broad Institute Genomics Platform"/>
            <consortium name="The Broad Institute Genome Sequencing Center for Infectious Disease"/>
            <person name="Wu L."/>
            <person name="Ma J."/>
        </authorList>
    </citation>
    <scope>NUCLEOTIDE SEQUENCE [LARGE SCALE GENOMIC DNA]</scope>
    <source>
        <strain evidence="2">CCUG 62221</strain>
    </source>
</reference>
<dbReference type="RefSeq" id="WP_386809702.1">
    <property type="nucleotide sequence ID" value="NZ_JBHTMV010000004.1"/>
</dbReference>
<protein>
    <submittedName>
        <fullName evidence="1">Gliding motility-associated C-terminal domain-containing protein</fullName>
    </submittedName>
</protein>
<dbReference type="Proteomes" id="UP001597241">
    <property type="component" value="Unassembled WGS sequence"/>
</dbReference>
<dbReference type="InterPro" id="IPR026341">
    <property type="entry name" value="T9SS_type_B"/>
</dbReference>
<sequence length="389" mass="43982">MDNIKQHKVLFFLVMFIVVTINAQTTFQNNGNIQIHEDGQVGFHTDVVNNGTFDQNLGMVGFYSVDDQLEVSGTNEAVFNNVEVNVFDNLYLETSITVANNLSFITGKVITPRDNLDVSLKFSEYFLHSGENDEAHVDGYVSSTDNTEFTFPIGDENSLRPMLLPEQPENTSYTGAYFKEDPNNPSTFDISFDTNEKQNLLNKISEYEFWDLNGTEETEVVLTWDFFSYLNEFGDELKSIRVVGWDKIENRWVDLGGKNITGDLNEGSVQSSKFIPDNYEVITIGTDVSSVLGNEIVSRNYAFTPNGDGINEVLVVEGVELRPNNSINIFNRWGALVFSQKGYDNTWDGVSKHDLTINKNKGLPTGTYFYTLTFYDEGITLTGYIYIMR</sequence>
<gene>
    <name evidence="1" type="ORF">ACFQ5N_11670</name>
</gene>
<evidence type="ECO:0000313" key="2">
    <source>
        <dbReference type="Proteomes" id="UP001597241"/>
    </source>
</evidence>
<evidence type="ECO:0000313" key="1">
    <source>
        <dbReference type="EMBL" id="MFD1294496.1"/>
    </source>
</evidence>
<keyword evidence="2" id="KW-1185">Reference proteome</keyword>
<dbReference type="NCBIfam" id="TIGR04131">
    <property type="entry name" value="Bac_Flav_CTERM"/>
    <property type="match status" value="1"/>
</dbReference>
<comment type="caution">
    <text evidence="1">The sequence shown here is derived from an EMBL/GenBank/DDBJ whole genome shotgun (WGS) entry which is preliminary data.</text>
</comment>
<organism evidence="1 2">
    <name type="scientific">Lutibacter holmesii</name>
    <dbReference type="NCBI Taxonomy" id="1137985"/>
    <lineage>
        <taxon>Bacteria</taxon>
        <taxon>Pseudomonadati</taxon>
        <taxon>Bacteroidota</taxon>
        <taxon>Flavobacteriia</taxon>
        <taxon>Flavobacteriales</taxon>
        <taxon>Flavobacteriaceae</taxon>
        <taxon>Lutibacter</taxon>
    </lineage>
</organism>
<dbReference type="Pfam" id="PF13585">
    <property type="entry name" value="CHU_C"/>
    <property type="match status" value="1"/>
</dbReference>
<name>A0ABW3WS50_9FLAO</name>
<accession>A0ABW3WS50</accession>
<dbReference type="EMBL" id="JBHTMV010000004">
    <property type="protein sequence ID" value="MFD1294496.1"/>
    <property type="molecule type" value="Genomic_DNA"/>
</dbReference>